<name>A0AAX6H1D6_IRIPA</name>
<organism evidence="2 3">
    <name type="scientific">Iris pallida</name>
    <name type="common">Sweet iris</name>
    <dbReference type="NCBI Taxonomy" id="29817"/>
    <lineage>
        <taxon>Eukaryota</taxon>
        <taxon>Viridiplantae</taxon>
        <taxon>Streptophyta</taxon>
        <taxon>Embryophyta</taxon>
        <taxon>Tracheophyta</taxon>
        <taxon>Spermatophyta</taxon>
        <taxon>Magnoliopsida</taxon>
        <taxon>Liliopsida</taxon>
        <taxon>Asparagales</taxon>
        <taxon>Iridaceae</taxon>
        <taxon>Iridoideae</taxon>
        <taxon>Irideae</taxon>
        <taxon>Iris</taxon>
    </lineage>
</organism>
<evidence type="ECO:0000313" key="3">
    <source>
        <dbReference type="Proteomes" id="UP001140949"/>
    </source>
</evidence>
<sequence>MQQTQPHAQNHGGAEQQRARIRISHCTNNIVDHSRRGGRRRGVRRGRPHDVLERGPQLVAAEGPVLQRVAPVPPHVHHEHRRRHREYLRGHRQPPLPSPALPALQPHARGGALRHPQPAPAAAAPPGQPLQPRYHPARRLRRREPNPSPRAAALLEERRQVEAPRERYEVERVEPLGLLGGVLLRRRRWRRRRVGGGFLEPGGVEDLGDGDPGGRVGVEEPGDEAAGVGGEPRGAPEVPPVGLPVHGQDVVVLEREEAGEEHVEDDAAGPEVGLPAVVALPRDDLRRDVRRGPARGAQEVGAGEGAEAEVRDLEVAAVVEEEVLRLEVAVVDAAGVAEGDRGEELAEVAAGGVLAEAAVAGDAGEELAAADELHGEVDLGAGGHDLVELHDVGVGDHLHGGDLPLDLLRHADAEHLLLGDHLLKLLFNKQGPHM</sequence>
<feature type="compositionally biased region" description="Low complexity" evidence="1">
    <location>
        <begin position="120"/>
        <end position="134"/>
    </location>
</feature>
<dbReference type="GO" id="GO:0016301">
    <property type="term" value="F:kinase activity"/>
    <property type="evidence" value="ECO:0007669"/>
    <property type="project" value="UniProtKB-KW"/>
</dbReference>
<dbReference type="Proteomes" id="UP001140949">
    <property type="component" value="Unassembled WGS sequence"/>
</dbReference>
<dbReference type="AlphaFoldDB" id="A0AAX6H1D6"/>
<keyword evidence="2" id="KW-0808">Transferase</keyword>
<evidence type="ECO:0000313" key="2">
    <source>
        <dbReference type="EMBL" id="KAJ6834285.1"/>
    </source>
</evidence>
<keyword evidence="3" id="KW-1185">Reference proteome</keyword>
<proteinExistence type="predicted"/>
<feature type="region of interest" description="Disordered" evidence="1">
    <location>
        <begin position="32"/>
        <end position="53"/>
    </location>
</feature>
<gene>
    <name evidence="2" type="ORF">M6B38_336580</name>
</gene>
<dbReference type="EMBL" id="JANAVB010014600">
    <property type="protein sequence ID" value="KAJ6834285.1"/>
    <property type="molecule type" value="Genomic_DNA"/>
</dbReference>
<reference evidence="2" key="1">
    <citation type="journal article" date="2023" name="GigaByte">
        <title>Genome assembly of the bearded iris, Iris pallida Lam.</title>
        <authorList>
            <person name="Bruccoleri R.E."/>
            <person name="Oakeley E.J."/>
            <person name="Faust A.M.E."/>
            <person name="Altorfer M."/>
            <person name="Dessus-Babus S."/>
            <person name="Burckhardt D."/>
            <person name="Oertli M."/>
            <person name="Naumann U."/>
            <person name="Petersen F."/>
            <person name="Wong J."/>
        </authorList>
    </citation>
    <scope>NUCLEOTIDE SEQUENCE</scope>
    <source>
        <strain evidence="2">GSM-AAB239-AS_SAM_17_03QT</strain>
    </source>
</reference>
<feature type="compositionally biased region" description="Basic residues" evidence="1">
    <location>
        <begin position="75"/>
        <end position="92"/>
    </location>
</feature>
<accession>A0AAX6H1D6</accession>
<feature type="compositionally biased region" description="Basic residues" evidence="1">
    <location>
        <begin position="36"/>
        <end position="47"/>
    </location>
</feature>
<feature type="region of interest" description="Disordered" evidence="1">
    <location>
        <begin position="74"/>
        <end position="158"/>
    </location>
</feature>
<comment type="caution">
    <text evidence="2">The sequence shown here is derived from an EMBL/GenBank/DDBJ whole genome shotgun (WGS) entry which is preliminary data.</text>
</comment>
<feature type="region of interest" description="Disordered" evidence="1">
    <location>
        <begin position="202"/>
        <end position="244"/>
    </location>
</feature>
<reference evidence="2" key="2">
    <citation type="submission" date="2023-04" db="EMBL/GenBank/DDBJ databases">
        <authorList>
            <person name="Bruccoleri R.E."/>
            <person name="Oakeley E.J."/>
            <person name="Faust A.-M."/>
            <person name="Dessus-Babus S."/>
            <person name="Altorfer M."/>
            <person name="Burckhardt D."/>
            <person name="Oertli M."/>
            <person name="Naumann U."/>
            <person name="Petersen F."/>
            <person name="Wong J."/>
        </authorList>
    </citation>
    <scope>NUCLEOTIDE SEQUENCE</scope>
    <source>
        <strain evidence="2">GSM-AAB239-AS_SAM_17_03QT</strain>
        <tissue evidence="2">Leaf</tissue>
    </source>
</reference>
<evidence type="ECO:0000256" key="1">
    <source>
        <dbReference type="SAM" id="MobiDB-lite"/>
    </source>
</evidence>
<keyword evidence="2" id="KW-0418">Kinase</keyword>
<protein>
    <submittedName>
        <fullName evidence="2">CBL-interacting protein kinase 6</fullName>
    </submittedName>
</protein>